<dbReference type="GO" id="GO:0005634">
    <property type="term" value="C:nucleus"/>
    <property type="evidence" value="ECO:0007669"/>
    <property type="project" value="EnsemblFungi"/>
</dbReference>
<dbReference type="PROSITE" id="PS51532">
    <property type="entry name" value="PITH"/>
    <property type="match status" value="1"/>
</dbReference>
<dbReference type="OMA" id="RLVFKPW"/>
<evidence type="ECO:0000313" key="3">
    <source>
        <dbReference type="EMBL" id="KXS17624.1"/>
    </source>
</evidence>
<reference evidence="3 4" key="1">
    <citation type="journal article" date="2015" name="Genome Biol. Evol.">
        <title>Phylogenomic analyses indicate that early fungi evolved digesting cell walls of algal ancestors of land plants.</title>
        <authorList>
            <person name="Chang Y."/>
            <person name="Wang S."/>
            <person name="Sekimoto S."/>
            <person name="Aerts A.L."/>
            <person name="Choi C."/>
            <person name="Clum A."/>
            <person name="LaButti K.M."/>
            <person name="Lindquist E.A."/>
            <person name="Yee Ngan C."/>
            <person name="Ohm R.A."/>
            <person name="Salamov A.A."/>
            <person name="Grigoriev I.V."/>
            <person name="Spatafora J.W."/>
            <person name="Berbee M.L."/>
        </authorList>
    </citation>
    <scope>NUCLEOTIDE SEQUENCE [LARGE SCALE GENOMIC DNA]</scope>
    <source>
        <strain evidence="3 4">JEL478</strain>
    </source>
</reference>
<gene>
    <name evidence="3" type="ORF">M427DRAFT_96838</name>
</gene>
<sequence length="208" mass="23350">GHSHSHDHDHSHDGPDRGAEFTLFRHIDVDNVTALNADATPPSDVKTVFKPLDQRLDVEKYVASDVDDQLIVHIPFTGSVRIKSISVLGSGDEAPKGMKAFINRPDLDFPSAESTTADQEWEMVRPEWAVRDVPEYQTKMTKFQNIRHLTLFFTAAHEADTLRITYIGLKGEWFEIKRDPIITLYELSPNPADHAKVKNELGVGHGVS</sequence>
<feature type="non-terminal residue" evidence="3">
    <location>
        <position position="1"/>
    </location>
</feature>
<dbReference type="PANTHER" id="PTHR12175:SF1">
    <property type="entry name" value="PITH DOMAIN-CONTAINING PROTEIN 1"/>
    <property type="match status" value="1"/>
</dbReference>
<dbReference type="AlphaFoldDB" id="A0A139AM36"/>
<dbReference type="EMBL" id="KQ965746">
    <property type="protein sequence ID" value="KXS17624.1"/>
    <property type="molecule type" value="Genomic_DNA"/>
</dbReference>
<feature type="domain" description="PITH" evidence="2">
    <location>
        <begin position="12"/>
        <end position="189"/>
    </location>
</feature>
<dbReference type="PANTHER" id="PTHR12175">
    <property type="entry name" value="AD039 HT014 THIOREDOXIN FAMILY TRP26"/>
    <property type="match status" value="1"/>
</dbReference>
<dbReference type="OrthoDB" id="2635at2759"/>
<evidence type="ECO:0000256" key="1">
    <source>
        <dbReference type="ARBA" id="ARBA00025788"/>
    </source>
</evidence>
<dbReference type="InterPro" id="IPR045099">
    <property type="entry name" value="PITH1-like"/>
</dbReference>
<keyword evidence="4" id="KW-1185">Reference proteome</keyword>
<dbReference type="SUPFAM" id="SSF49785">
    <property type="entry name" value="Galactose-binding domain-like"/>
    <property type="match status" value="1"/>
</dbReference>
<dbReference type="Proteomes" id="UP000070544">
    <property type="component" value="Unassembled WGS sequence"/>
</dbReference>
<dbReference type="Pfam" id="PF06201">
    <property type="entry name" value="PITH"/>
    <property type="match status" value="1"/>
</dbReference>
<dbReference type="InterPro" id="IPR010400">
    <property type="entry name" value="PITH_dom"/>
</dbReference>
<dbReference type="InterPro" id="IPR037047">
    <property type="entry name" value="PITH_dom_sf"/>
</dbReference>
<evidence type="ECO:0000313" key="4">
    <source>
        <dbReference type="Proteomes" id="UP000070544"/>
    </source>
</evidence>
<comment type="similarity">
    <text evidence="1">Belongs to the PITHD1 family.</text>
</comment>
<dbReference type="GO" id="GO:0005737">
    <property type="term" value="C:cytoplasm"/>
    <property type="evidence" value="ECO:0007669"/>
    <property type="project" value="EnsemblFungi"/>
</dbReference>
<organism evidence="3 4">
    <name type="scientific">Gonapodya prolifera (strain JEL478)</name>
    <name type="common">Monoblepharis prolifera</name>
    <dbReference type="NCBI Taxonomy" id="1344416"/>
    <lineage>
        <taxon>Eukaryota</taxon>
        <taxon>Fungi</taxon>
        <taxon>Fungi incertae sedis</taxon>
        <taxon>Chytridiomycota</taxon>
        <taxon>Chytridiomycota incertae sedis</taxon>
        <taxon>Monoblepharidomycetes</taxon>
        <taxon>Monoblepharidales</taxon>
        <taxon>Gonapodyaceae</taxon>
        <taxon>Gonapodya</taxon>
    </lineage>
</organism>
<accession>A0A139AM36</accession>
<dbReference type="InterPro" id="IPR008979">
    <property type="entry name" value="Galactose-bd-like_sf"/>
</dbReference>
<dbReference type="Gene3D" id="2.60.120.470">
    <property type="entry name" value="PITH domain"/>
    <property type="match status" value="1"/>
</dbReference>
<protein>
    <submittedName>
        <fullName evidence="3">DUF1000-domain-containing protein</fullName>
    </submittedName>
</protein>
<proteinExistence type="inferred from homology"/>
<evidence type="ECO:0000259" key="2">
    <source>
        <dbReference type="PROSITE" id="PS51532"/>
    </source>
</evidence>
<name>A0A139AM36_GONPJ</name>